<comment type="catalytic activity">
    <reaction evidence="3">
        <text>RX + glutathione = an S-substituted glutathione + a halide anion + H(+)</text>
        <dbReference type="Rhea" id="RHEA:16437"/>
        <dbReference type="ChEBI" id="CHEBI:15378"/>
        <dbReference type="ChEBI" id="CHEBI:16042"/>
        <dbReference type="ChEBI" id="CHEBI:17792"/>
        <dbReference type="ChEBI" id="CHEBI:57925"/>
        <dbReference type="ChEBI" id="CHEBI:90779"/>
        <dbReference type="EC" id="2.5.1.18"/>
    </reaction>
</comment>
<dbReference type="GO" id="GO:0004364">
    <property type="term" value="F:glutathione transferase activity"/>
    <property type="evidence" value="ECO:0007669"/>
    <property type="project" value="UniProtKB-EC"/>
</dbReference>
<gene>
    <name evidence="7" type="primary">LOC114036481</name>
</gene>
<dbReference type="Ensembl" id="ENSVURT00010013773.1">
    <property type="protein sequence ID" value="ENSVURP00010012113.1"/>
    <property type="gene ID" value="ENSVURG00010009373.1"/>
</dbReference>
<feature type="domain" description="GST N-terminal" evidence="5">
    <location>
        <begin position="3"/>
        <end position="82"/>
    </location>
</feature>
<dbReference type="STRING" id="29139.ENSVURP00010012113"/>
<dbReference type="InterPro" id="IPR010987">
    <property type="entry name" value="Glutathione-S-Trfase_C-like"/>
</dbReference>
<reference evidence="7" key="3">
    <citation type="submission" date="2025-09" db="UniProtKB">
        <authorList>
            <consortium name="Ensembl"/>
        </authorList>
    </citation>
    <scope>IDENTIFICATION</scope>
</reference>
<evidence type="ECO:0000256" key="2">
    <source>
        <dbReference type="ARBA" id="ARBA00022679"/>
    </source>
</evidence>
<keyword evidence="2 3" id="KW-0808">Transferase</keyword>
<feature type="region of interest" description="Disordered" evidence="4">
    <location>
        <begin position="209"/>
        <end position="230"/>
    </location>
</feature>
<dbReference type="PANTHER" id="PTHR11571:SF107">
    <property type="entry name" value="GLUTATHIONE S-TRANSFERASE A1"/>
    <property type="match status" value="1"/>
</dbReference>
<dbReference type="SUPFAM" id="SSF52833">
    <property type="entry name" value="Thioredoxin-like"/>
    <property type="match status" value="1"/>
</dbReference>
<dbReference type="SFLD" id="SFLDG01205">
    <property type="entry name" value="AMPS.1"/>
    <property type="match status" value="1"/>
</dbReference>
<protein>
    <recommendedName>
        <fullName evidence="3">Glutathione S-transferase</fullName>
        <ecNumber evidence="3">2.5.1.18</ecNumber>
    </recommendedName>
</protein>
<dbReference type="InterPro" id="IPR040079">
    <property type="entry name" value="Glutathione_S-Trfase"/>
</dbReference>
<dbReference type="InterPro" id="IPR004045">
    <property type="entry name" value="Glutathione_S-Trfase_N"/>
</dbReference>
<reference evidence="8" key="1">
    <citation type="submission" date="2018-12" db="EMBL/GenBank/DDBJ databases">
        <authorList>
            <person name="Yazar S."/>
        </authorList>
    </citation>
    <scope>NUCLEOTIDE SEQUENCE [LARGE SCALE GENOMIC DNA]</scope>
</reference>
<feature type="compositionally biased region" description="Basic and acidic residues" evidence="4">
    <location>
        <begin position="220"/>
        <end position="230"/>
    </location>
</feature>
<dbReference type="SFLD" id="SFLDG00363">
    <property type="entry name" value="AMPS_(cytGST):_Alpha-__Mu-__Pi"/>
    <property type="match status" value="1"/>
</dbReference>
<comment type="similarity">
    <text evidence="1 3">Belongs to the GST superfamily. Alpha family.</text>
</comment>
<evidence type="ECO:0000256" key="4">
    <source>
        <dbReference type="SAM" id="MobiDB-lite"/>
    </source>
</evidence>
<accession>A0A4X2KJW9</accession>
<dbReference type="GeneTree" id="ENSGT00940000161750"/>
<name>A0A4X2KJW9_VOMUR</name>
<dbReference type="PANTHER" id="PTHR11571">
    <property type="entry name" value="GLUTATHIONE S-TRANSFERASE"/>
    <property type="match status" value="1"/>
</dbReference>
<proteinExistence type="inferred from homology"/>
<evidence type="ECO:0000256" key="1">
    <source>
        <dbReference type="ARBA" id="ARBA00011055"/>
    </source>
</evidence>
<dbReference type="InterPro" id="IPR050213">
    <property type="entry name" value="GST_superfamily"/>
</dbReference>
<dbReference type="AlphaFoldDB" id="A0A4X2KJW9"/>
<organism evidence="7 8">
    <name type="scientific">Vombatus ursinus</name>
    <name type="common">Common wombat</name>
    <dbReference type="NCBI Taxonomy" id="29139"/>
    <lineage>
        <taxon>Eukaryota</taxon>
        <taxon>Metazoa</taxon>
        <taxon>Chordata</taxon>
        <taxon>Craniata</taxon>
        <taxon>Vertebrata</taxon>
        <taxon>Euteleostomi</taxon>
        <taxon>Mammalia</taxon>
        <taxon>Metatheria</taxon>
        <taxon>Diprotodontia</taxon>
        <taxon>Vombatidae</taxon>
        <taxon>Vombatus</taxon>
    </lineage>
</organism>
<evidence type="ECO:0000259" key="5">
    <source>
        <dbReference type="PROSITE" id="PS50404"/>
    </source>
</evidence>
<dbReference type="PROSITE" id="PS50404">
    <property type="entry name" value="GST_NTER"/>
    <property type="match status" value="1"/>
</dbReference>
<evidence type="ECO:0000313" key="7">
    <source>
        <dbReference type="Ensembl" id="ENSVURP00010012113.1"/>
    </source>
</evidence>
<dbReference type="PROSITE" id="PS50405">
    <property type="entry name" value="GST_CTER"/>
    <property type="match status" value="1"/>
</dbReference>
<dbReference type="InterPro" id="IPR036282">
    <property type="entry name" value="Glutathione-S-Trfase_C_sf"/>
</dbReference>
<dbReference type="SUPFAM" id="SSF47616">
    <property type="entry name" value="GST C-terminal domain-like"/>
    <property type="match status" value="1"/>
</dbReference>
<evidence type="ECO:0000259" key="6">
    <source>
        <dbReference type="PROSITE" id="PS50405"/>
    </source>
</evidence>
<dbReference type="InterPro" id="IPR036249">
    <property type="entry name" value="Thioredoxin-like_sf"/>
</dbReference>
<dbReference type="Proteomes" id="UP000314987">
    <property type="component" value="Unassembled WGS sequence"/>
</dbReference>
<keyword evidence="8" id="KW-1185">Reference proteome</keyword>
<dbReference type="GO" id="GO:0006749">
    <property type="term" value="P:glutathione metabolic process"/>
    <property type="evidence" value="ECO:0007669"/>
    <property type="project" value="TreeGrafter"/>
</dbReference>
<evidence type="ECO:0000256" key="3">
    <source>
        <dbReference type="RuleBase" id="RU003494"/>
    </source>
</evidence>
<dbReference type="InterPro" id="IPR003080">
    <property type="entry name" value="GST_alpha"/>
</dbReference>
<dbReference type="SFLD" id="SFLDS00019">
    <property type="entry name" value="Glutathione_Transferase_(cytos"/>
    <property type="match status" value="1"/>
</dbReference>
<feature type="domain" description="GST C-terminal" evidence="6">
    <location>
        <begin position="84"/>
        <end position="213"/>
    </location>
</feature>
<dbReference type="PRINTS" id="PR01266">
    <property type="entry name" value="GSTRNSFRASEA"/>
</dbReference>
<evidence type="ECO:0000313" key="8">
    <source>
        <dbReference type="Proteomes" id="UP000314987"/>
    </source>
</evidence>
<dbReference type="GO" id="GO:0006805">
    <property type="term" value="P:xenobiotic metabolic process"/>
    <property type="evidence" value="ECO:0007669"/>
    <property type="project" value="TreeGrafter"/>
</dbReference>
<dbReference type="EC" id="2.5.1.18" evidence="3"/>
<dbReference type="Pfam" id="PF00043">
    <property type="entry name" value="GST_C"/>
    <property type="match status" value="1"/>
</dbReference>
<dbReference type="Gene3D" id="3.40.30.10">
    <property type="entry name" value="Glutaredoxin"/>
    <property type="match status" value="1"/>
</dbReference>
<reference evidence="7" key="2">
    <citation type="submission" date="2025-08" db="UniProtKB">
        <authorList>
            <consortium name="Ensembl"/>
        </authorList>
    </citation>
    <scope>IDENTIFICATION</scope>
</reference>
<dbReference type="Pfam" id="PF02798">
    <property type="entry name" value="GST_N"/>
    <property type="match status" value="1"/>
</dbReference>
<dbReference type="InterPro" id="IPR004046">
    <property type="entry name" value="GST_C"/>
</dbReference>
<dbReference type="Gene3D" id="1.20.1050.10">
    <property type="match status" value="1"/>
</dbReference>
<dbReference type="FunFam" id="1.20.1050.10:FF:000005">
    <property type="entry name" value="Glutathione S-transferase A1"/>
    <property type="match status" value="1"/>
</dbReference>
<sequence length="230" mass="26338">MANKPILHYFNGRGRMESIRWLLAAAGVEFEEQFFETKEQLEKLRATALLFQQVPMVEIDGMKLVQCRAILHYIAEKHNLLGKDLKERATIIMYSEGTMDLMELLLMYPFLKGEQQKQKLDEITNKTKNRYFPAYEKVLKTHGQNFLVGNQMSLADVQLIEAILMVEETIPDALSGFPSLQSFGSNGQIFPWVTGDGYHEWKPSWATQPLPSPSLASPRLPREFCPKEGI</sequence>